<dbReference type="Proteomes" id="UP000323505">
    <property type="component" value="Unassembled WGS sequence"/>
</dbReference>
<proteinExistence type="predicted"/>
<protein>
    <submittedName>
        <fullName evidence="1">Uncharacterized protein</fullName>
    </submittedName>
</protein>
<comment type="caution">
    <text evidence="1">The sequence shown here is derived from an EMBL/GenBank/DDBJ whole genome shotgun (WGS) entry which is preliminary data.</text>
</comment>
<dbReference type="AlphaFoldDB" id="A0A5D3FBE2"/>
<dbReference type="RefSeq" id="WP_148765631.1">
    <property type="nucleotide sequence ID" value="NZ_VSRQ01000007.1"/>
</dbReference>
<evidence type="ECO:0000313" key="1">
    <source>
        <dbReference type="EMBL" id="TYK45204.1"/>
    </source>
</evidence>
<name>A0A5D3FBE2_9ACTN</name>
<accession>A0A5D3FBE2</accession>
<reference evidence="1 2" key="1">
    <citation type="submission" date="2019-08" db="EMBL/GenBank/DDBJ databases">
        <title>Actinomadura sp. nov. CYP1-5 isolated from mountain soil.</title>
        <authorList>
            <person name="Songsumanus A."/>
            <person name="Kuncharoen N."/>
            <person name="Kudo T."/>
            <person name="Yuki M."/>
            <person name="Igarashi Y."/>
            <person name="Tanasupawat S."/>
        </authorList>
    </citation>
    <scope>NUCLEOTIDE SEQUENCE [LARGE SCALE GENOMIC DNA]</scope>
    <source>
        <strain evidence="1 2">CYP1-5</strain>
    </source>
</reference>
<sequence length="142" mass="15489">MTAPHELDALVEELLPTAMRLAIVVHDRDQEGAAEVLAPLAEAGDWTRVMALCVALAAMTPVDVPATDLLAWSFGPHVTPEQYAQILRIIPEGMKRCTSCREVLPLRVFHRDATKPDGRKARCQYCISETRLASLGRGEGAA</sequence>
<gene>
    <name evidence="1" type="ORF">FXF68_31495</name>
</gene>
<organism evidence="1 2">
    <name type="scientific">Actinomadura decatromicini</name>
    <dbReference type="NCBI Taxonomy" id="2604572"/>
    <lineage>
        <taxon>Bacteria</taxon>
        <taxon>Bacillati</taxon>
        <taxon>Actinomycetota</taxon>
        <taxon>Actinomycetes</taxon>
        <taxon>Streptosporangiales</taxon>
        <taxon>Thermomonosporaceae</taxon>
        <taxon>Actinomadura</taxon>
    </lineage>
</organism>
<evidence type="ECO:0000313" key="2">
    <source>
        <dbReference type="Proteomes" id="UP000323505"/>
    </source>
</evidence>
<keyword evidence="2" id="KW-1185">Reference proteome</keyword>
<dbReference type="EMBL" id="VSRQ01000007">
    <property type="protein sequence ID" value="TYK45204.1"/>
    <property type="molecule type" value="Genomic_DNA"/>
</dbReference>